<dbReference type="Proteomes" id="UP000001062">
    <property type="component" value="Chromosome"/>
</dbReference>
<dbReference type="PANTHER" id="PTHR35564:SF3">
    <property type="entry name" value="TYPE VI SECRETION SYSTEM BASEPLATE SUBUNIT TSSG"/>
    <property type="match status" value="1"/>
</dbReference>
<proteinExistence type="predicted"/>
<keyword evidence="2" id="KW-1185">Reference proteome</keyword>
<reference evidence="1" key="1">
    <citation type="journal article" date="2012" name="Stand. Genomic Sci.">
        <title>Complete genome sequence of the melanogenic marine bacterium Marinomonas mediterranea type strain (MMB-1(T)).</title>
        <authorList>
            <person name="Lucas-Elio P."/>
            <person name="Goodwin L."/>
            <person name="Woyke T."/>
            <person name="Pitluck S."/>
            <person name="Nolan M."/>
            <person name="Kyrpides N.C."/>
            <person name="Detter J.C."/>
            <person name="Copeland A."/>
            <person name="Teshima H."/>
            <person name="Bruce D."/>
            <person name="Detter C."/>
            <person name="Tapia R."/>
            <person name="Han S."/>
            <person name="Land M.L."/>
            <person name="Ivanova N."/>
            <person name="Mikhailova N."/>
            <person name="Johnston A.W."/>
            <person name="Sanchez-Amat A."/>
        </authorList>
    </citation>
    <scope>NUCLEOTIDE SEQUENCE [LARGE SCALE GENOMIC DNA]</scope>
    <source>
        <strain evidence="1">MMB-1</strain>
    </source>
</reference>
<dbReference type="AlphaFoldDB" id="F2JVZ0"/>
<dbReference type="EMBL" id="CP002583">
    <property type="protein sequence ID" value="ADZ92878.1"/>
    <property type="molecule type" value="Genomic_DNA"/>
</dbReference>
<dbReference type="KEGG" id="mme:Marme_3666"/>
<name>F2JVZ0_MARM1</name>
<protein>
    <submittedName>
        <fullName evidence="1">Type VI secretion protein, VC_A0111 family</fullName>
    </submittedName>
</protein>
<dbReference type="OrthoDB" id="1523296at2"/>
<dbReference type="eggNOG" id="COG3520">
    <property type="taxonomic scope" value="Bacteria"/>
</dbReference>
<organism evidence="1 2">
    <name type="scientific">Marinomonas mediterranea (strain ATCC 700492 / JCM 21426 / NBRC 103028 / MMB-1)</name>
    <dbReference type="NCBI Taxonomy" id="717774"/>
    <lineage>
        <taxon>Bacteria</taxon>
        <taxon>Pseudomonadati</taxon>
        <taxon>Pseudomonadota</taxon>
        <taxon>Gammaproteobacteria</taxon>
        <taxon>Oceanospirillales</taxon>
        <taxon>Oceanospirillaceae</taxon>
        <taxon>Marinomonas</taxon>
    </lineage>
</organism>
<accession>F2JVZ0</accession>
<dbReference type="STRING" id="717774.Marme_3666"/>
<dbReference type="Pfam" id="PF06996">
    <property type="entry name" value="T6SS_TssG"/>
    <property type="match status" value="1"/>
</dbReference>
<gene>
    <name evidence="1" type="ordered locus">Marme_3666</name>
</gene>
<dbReference type="HOGENOM" id="CLU_048238_0_1_6"/>
<evidence type="ECO:0000313" key="2">
    <source>
        <dbReference type="Proteomes" id="UP000001062"/>
    </source>
</evidence>
<dbReference type="RefSeq" id="WP_013662780.1">
    <property type="nucleotide sequence ID" value="NC_015276.1"/>
</dbReference>
<sequence>MHRELDTHSLKASACEYHYHQLLNVLLKMKDQTQVRDKPSWLTLKPSDWLSFPASDVHKLTQGHNDNWQLEATFFGLYGVDAPTPHYFLQDVTQNSEAGKCIAAFLDIFNQNAYWLLHKSWQKFQPLANAGNDNLFIKMCLAISGRLPLPRSEYNKGSDGDAPSTVGQKGFSVGALSNRKKSLCVVENMLRHALSLPNLMVSSNLVKTVDTHQALPLGELLSLGDNTLLGSKVSVVGQAIKINLGVISLEHLEDFKPGGEKARYLASLLEDYLPTLVSYRIGASVVVEGMPPMELSTKGQALKLGAPLVLGEAGQNIEYEFSDQSYQNF</sequence>
<dbReference type="InterPro" id="IPR010732">
    <property type="entry name" value="T6SS_TssG-like"/>
</dbReference>
<evidence type="ECO:0000313" key="1">
    <source>
        <dbReference type="EMBL" id="ADZ92878.1"/>
    </source>
</evidence>
<dbReference type="PANTHER" id="PTHR35564">
    <property type="match status" value="1"/>
</dbReference>
<dbReference type="PATRIC" id="fig|717774.3.peg.3777"/>